<sequence>MYIFKVARIACLLSSFSAATVTTTVTYNGIFEDVTTSVKEFACWNGKEGSLIEDQGWEDLSDLPFVIAGYEGVDGPDSPLCGTCWVLEYEGRSRPMIVIDSAKSGFATDIKTMNSLTGGKATKLGRVNVTAIQSPELFDCGIGPEPTEEDLENVRGGNWYSTWFYDFFQEPAYKEYSGWGNMKSK</sequence>
<dbReference type="Proteomes" id="UP001152049">
    <property type="component" value="Unassembled WGS sequence"/>
</dbReference>
<keyword evidence="3" id="KW-0964">Secreted</keyword>
<comment type="similarity">
    <text evidence="2">Belongs to the cerato-platanin family.</text>
</comment>
<evidence type="ECO:0000313" key="5">
    <source>
        <dbReference type="EMBL" id="KAJ4256842.1"/>
    </source>
</evidence>
<protein>
    <recommendedName>
        <fullName evidence="7">Eliciting plant response-like protein</fullName>
    </recommendedName>
</protein>
<feature type="signal peptide" evidence="4">
    <location>
        <begin position="1"/>
        <end position="19"/>
    </location>
</feature>
<dbReference type="OrthoDB" id="4898945at2759"/>
<evidence type="ECO:0000313" key="6">
    <source>
        <dbReference type="Proteomes" id="UP001152049"/>
    </source>
</evidence>
<dbReference type="InterPro" id="IPR010829">
    <property type="entry name" value="Cerato-platanin"/>
</dbReference>
<dbReference type="AlphaFoldDB" id="A0A9W8RXI5"/>
<evidence type="ECO:0000256" key="1">
    <source>
        <dbReference type="ARBA" id="ARBA00004613"/>
    </source>
</evidence>
<comment type="caution">
    <text evidence="5">The sequence shown here is derived from an EMBL/GenBank/DDBJ whole genome shotgun (WGS) entry which is preliminary data.</text>
</comment>
<evidence type="ECO:0000256" key="4">
    <source>
        <dbReference type="SAM" id="SignalP"/>
    </source>
</evidence>
<dbReference type="GO" id="GO:0005576">
    <property type="term" value="C:extracellular region"/>
    <property type="evidence" value="ECO:0007669"/>
    <property type="project" value="UniProtKB-SubCell"/>
</dbReference>
<organism evidence="5 6">
    <name type="scientific">Fusarium torreyae</name>
    <dbReference type="NCBI Taxonomy" id="1237075"/>
    <lineage>
        <taxon>Eukaryota</taxon>
        <taxon>Fungi</taxon>
        <taxon>Dikarya</taxon>
        <taxon>Ascomycota</taxon>
        <taxon>Pezizomycotina</taxon>
        <taxon>Sordariomycetes</taxon>
        <taxon>Hypocreomycetidae</taxon>
        <taxon>Hypocreales</taxon>
        <taxon>Nectriaceae</taxon>
        <taxon>Fusarium</taxon>
    </lineage>
</organism>
<evidence type="ECO:0008006" key="7">
    <source>
        <dbReference type="Google" id="ProtNLM"/>
    </source>
</evidence>
<keyword evidence="4" id="KW-0732">Signal</keyword>
<proteinExistence type="inferred from homology"/>
<dbReference type="Pfam" id="PF07249">
    <property type="entry name" value="Cerato-platanin"/>
    <property type="match status" value="1"/>
</dbReference>
<dbReference type="Gene3D" id="2.40.40.10">
    <property type="entry name" value="RlpA-like domain"/>
    <property type="match status" value="1"/>
</dbReference>
<gene>
    <name evidence="5" type="ORF">NW762_008938</name>
</gene>
<comment type="subcellular location">
    <subcellularLocation>
        <location evidence="1">Secreted</location>
    </subcellularLocation>
</comment>
<reference evidence="5" key="1">
    <citation type="submission" date="2022-09" db="EMBL/GenBank/DDBJ databases">
        <title>Fusarium specimens isolated from Avocado Roots.</title>
        <authorList>
            <person name="Stajich J."/>
            <person name="Roper C."/>
            <person name="Heimlech-Rivalta G."/>
        </authorList>
    </citation>
    <scope>NUCLEOTIDE SEQUENCE</scope>
    <source>
        <strain evidence="5">CF00136</strain>
    </source>
</reference>
<accession>A0A9W8RXI5</accession>
<evidence type="ECO:0000256" key="3">
    <source>
        <dbReference type="ARBA" id="ARBA00022525"/>
    </source>
</evidence>
<dbReference type="CDD" id="cd22778">
    <property type="entry name" value="DPBB_CEPL-like"/>
    <property type="match status" value="1"/>
</dbReference>
<dbReference type="InterPro" id="IPR036908">
    <property type="entry name" value="RlpA-like_sf"/>
</dbReference>
<keyword evidence="6" id="KW-1185">Reference proteome</keyword>
<dbReference type="EMBL" id="JAOQAZ010000018">
    <property type="protein sequence ID" value="KAJ4256842.1"/>
    <property type="molecule type" value="Genomic_DNA"/>
</dbReference>
<name>A0A9W8RXI5_9HYPO</name>
<evidence type="ECO:0000256" key="2">
    <source>
        <dbReference type="ARBA" id="ARBA00010421"/>
    </source>
</evidence>
<feature type="chain" id="PRO_5040928809" description="Eliciting plant response-like protein" evidence="4">
    <location>
        <begin position="20"/>
        <end position="185"/>
    </location>
</feature>